<dbReference type="GO" id="GO:0005886">
    <property type="term" value="C:plasma membrane"/>
    <property type="evidence" value="ECO:0007669"/>
    <property type="project" value="UniProtKB-SubCell"/>
</dbReference>
<evidence type="ECO:0000256" key="5">
    <source>
        <dbReference type="ARBA" id="ARBA00022737"/>
    </source>
</evidence>
<dbReference type="RefSeq" id="WP_005040269.1">
    <property type="nucleotide sequence ID" value="NZ_AOME01000015.1"/>
</dbReference>
<dbReference type="GO" id="GO:0030151">
    <property type="term" value="F:molybdenum ion binding"/>
    <property type="evidence" value="ECO:0007669"/>
    <property type="project" value="InterPro"/>
</dbReference>
<dbReference type="InterPro" id="IPR036388">
    <property type="entry name" value="WH-like_DNA-bd_sf"/>
</dbReference>
<evidence type="ECO:0000313" key="7">
    <source>
        <dbReference type="EMBL" id="EMA55200.1"/>
    </source>
</evidence>
<feature type="domain" description="Mop" evidence="6">
    <location>
        <begin position="159"/>
        <end position="225"/>
    </location>
</feature>
<comment type="similarity">
    <text evidence="2">Belongs to the ModE family.</text>
</comment>
<keyword evidence="3" id="KW-0813">Transport</keyword>
<dbReference type="InterPro" id="IPR051815">
    <property type="entry name" value="Molybdate_resp_trans_reg"/>
</dbReference>
<dbReference type="InterPro" id="IPR000847">
    <property type="entry name" value="LysR_HTH_N"/>
</dbReference>
<dbReference type="InterPro" id="IPR004606">
    <property type="entry name" value="Mop_domain"/>
</dbReference>
<dbReference type="PANTHER" id="PTHR30432">
    <property type="entry name" value="TRANSCRIPTIONAL REGULATOR MODE"/>
    <property type="match status" value="1"/>
</dbReference>
<evidence type="ECO:0000256" key="3">
    <source>
        <dbReference type="ARBA" id="ARBA00022448"/>
    </source>
</evidence>
<comment type="caution">
    <text evidence="7">The sequence shown here is derived from an EMBL/GenBank/DDBJ whole genome shotgun (WGS) entry which is preliminary data.</text>
</comment>
<dbReference type="Gene3D" id="2.40.50.100">
    <property type="match status" value="1"/>
</dbReference>
<keyword evidence="5" id="KW-0677">Repeat</keyword>
<dbReference type="OrthoDB" id="70912at2157"/>
<organism evidence="7 8">
    <name type="scientific">Halococcus salifodinae DSM 8989</name>
    <dbReference type="NCBI Taxonomy" id="1227456"/>
    <lineage>
        <taxon>Archaea</taxon>
        <taxon>Methanobacteriati</taxon>
        <taxon>Methanobacteriota</taxon>
        <taxon>Stenosarchaea group</taxon>
        <taxon>Halobacteria</taxon>
        <taxon>Halobacteriales</taxon>
        <taxon>Halococcaceae</taxon>
        <taxon>Halococcus</taxon>
    </lineage>
</organism>
<gene>
    <name evidence="7" type="ORF">C450_04017</name>
</gene>
<dbReference type="Gene3D" id="1.10.10.10">
    <property type="entry name" value="Winged helix-like DNA-binding domain superfamily/Winged helix DNA-binding domain"/>
    <property type="match status" value="1"/>
</dbReference>
<dbReference type="EMBL" id="AOME01000015">
    <property type="protein sequence ID" value="EMA55200.1"/>
    <property type="molecule type" value="Genomic_DNA"/>
</dbReference>
<dbReference type="SUPFAM" id="SSF46785">
    <property type="entry name" value="Winged helix' DNA-binding domain"/>
    <property type="match status" value="1"/>
</dbReference>
<dbReference type="InterPro" id="IPR008995">
    <property type="entry name" value="Mo/tungstate-bd_C_term_dom"/>
</dbReference>
<dbReference type="InterPro" id="IPR005116">
    <property type="entry name" value="Transp-assoc_OB_typ1"/>
</dbReference>
<sequence length="227" mass="23821">MDAGFEARLQTDGASFEAADAALLRAVDEHRSLNAAADALGRSFSRAHKRITVLEDEFGALVERQRGGVGGGGSELTDAAHDLLARFDRLQTAYTGTATVEETVLRGQVIDRDGELATVETAAGTVRALAPEATERVQVTLRADAVTLHAPDDIPETGEMSARNRFRGTVVDLDRGETIVRTGVDIGATEPLAVLVTHDALAALDLVAGDSVVASFKATATRATAVE</sequence>
<dbReference type="InterPro" id="IPR036390">
    <property type="entry name" value="WH_DNA-bd_sf"/>
</dbReference>
<proteinExistence type="inferred from homology"/>
<dbReference type="STRING" id="1227456.C450_04017"/>
<accession>M0NET0</accession>
<dbReference type="PANTHER" id="PTHR30432:SF1">
    <property type="entry name" value="DNA-BINDING TRANSCRIPTIONAL DUAL REGULATOR MODE"/>
    <property type="match status" value="1"/>
</dbReference>
<protein>
    <submittedName>
        <fullName evidence="7">Transcriptional regulator, ModE family protein</fullName>
    </submittedName>
</protein>
<dbReference type="SUPFAM" id="SSF50331">
    <property type="entry name" value="MOP-like"/>
    <property type="match status" value="1"/>
</dbReference>
<reference evidence="7 8" key="1">
    <citation type="journal article" date="2014" name="PLoS Genet.">
        <title>Phylogenetically driven sequencing of extremely halophilic archaea reveals strategies for static and dynamic osmo-response.</title>
        <authorList>
            <person name="Becker E.A."/>
            <person name="Seitzer P.M."/>
            <person name="Tritt A."/>
            <person name="Larsen D."/>
            <person name="Krusor M."/>
            <person name="Yao A.I."/>
            <person name="Wu D."/>
            <person name="Madern D."/>
            <person name="Eisen J.A."/>
            <person name="Darling A.E."/>
            <person name="Facciotti M.T."/>
        </authorList>
    </citation>
    <scope>NUCLEOTIDE SEQUENCE [LARGE SCALE GENOMIC DNA]</scope>
    <source>
        <strain evidence="7 8">DSM 8989</strain>
    </source>
</reference>
<dbReference type="GO" id="GO:0003700">
    <property type="term" value="F:DNA-binding transcription factor activity"/>
    <property type="evidence" value="ECO:0007669"/>
    <property type="project" value="InterPro"/>
</dbReference>
<name>M0NET0_9EURY</name>
<dbReference type="InterPro" id="IPR016462">
    <property type="entry name" value="ModE"/>
</dbReference>
<dbReference type="PROSITE" id="PS51866">
    <property type="entry name" value="MOP"/>
    <property type="match status" value="1"/>
</dbReference>
<evidence type="ECO:0000259" key="6">
    <source>
        <dbReference type="PROSITE" id="PS51866"/>
    </source>
</evidence>
<evidence type="ECO:0000256" key="2">
    <source>
        <dbReference type="ARBA" id="ARBA00008110"/>
    </source>
</evidence>
<dbReference type="PIRSF" id="PIRSF005763">
    <property type="entry name" value="Txn_reg_ModE"/>
    <property type="match status" value="1"/>
</dbReference>
<evidence type="ECO:0000256" key="4">
    <source>
        <dbReference type="ARBA" id="ARBA00022505"/>
    </source>
</evidence>
<comment type="subcellular location">
    <subcellularLocation>
        <location evidence="1">Cell membrane</location>
        <topology evidence="1">Peripheral membrane protein</topology>
    </subcellularLocation>
</comment>
<keyword evidence="4" id="KW-0500">Molybdenum</keyword>
<dbReference type="AlphaFoldDB" id="M0NET0"/>
<dbReference type="PATRIC" id="fig|1227456.3.peg.833"/>
<dbReference type="Proteomes" id="UP000011625">
    <property type="component" value="Unassembled WGS sequence"/>
</dbReference>
<evidence type="ECO:0000313" key="8">
    <source>
        <dbReference type="Proteomes" id="UP000011625"/>
    </source>
</evidence>
<dbReference type="GO" id="GO:0015689">
    <property type="term" value="P:molybdate ion transport"/>
    <property type="evidence" value="ECO:0007669"/>
    <property type="project" value="InterPro"/>
</dbReference>
<dbReference type="Pfam" id="PF00126">
    <property type="entry name" value="HTH_1"/>
    <property type="match status" value="1"/>
</dbReference>
<dbReference type="Pfam" id="PF03459">
    <property type="entry name" value="TOBE"/>
    <property type="match status" value="1"/>
</dbReference>
<evidence type="ECO:0000256" key="1">
    <source>
        <dbReference type="ARBA" id="ARBA00004202"/>
    </source>
</evidence>
<keyword evidence="8" id="KW-1185">Reference proteome</keyword>